<evidence type="ECO:0000313" key="2">
    <source>
        <dbReference type="EMBL" id="CAI6338299.1"/>
    </source>
</evidence>
<organism evidence="2 3">
    <name type="scientific">Periconia digitata</name>
    <dbReference type="NCBI Taxonomy" id="1303443"/>
    <lineage>
        <taxon>Eukaryota</taxon>
        <taxon>Fungi</taxon>
        <taxon>Dikarya</taxon>
        <taxon>Ascomycota</taxon>
        <taxon>Pezizomycotina</taxon>
        <taxon>Dothideomycetes</taxon>
        <taxon>Pleosporomycetidae</taxon>
        <taxon>Pleosporales</taxon>
        <taxon>Massarineae</taxon>
        <taxon>Periconiaceae</taxon>
        <taxon>Periconia</taxon>
    </lineage>
</organism>
<sequence>MAAPKWIAIHHLSSSSSCSASLVHPPPPLVGELSMCMLRSSRQDRRLAGRCPSMLCRLVLLALSAVQVFFFCFFFPDTPNTSIGKVNHPSIHPHWRCQRTSSSQVSCKCRA</sequence>
<protein>
    <submittedName>
        <fullName evidence="2">Uncharacterized protein</fullName>
    </submittedName>
</protein>
<dbReference type="AlphaFoldDB" id="A0A9W4XND3"/>
<accession>A0A9W4XND3</accession>
<comment type="caution">
    <text evidence="2">The sequence shown here is derived from an EMBL/GenBank/DDBJ whole genome shotgun (WGS) entry which is preliminary data.</text>
</comment>
<name>A0A9W4XND3_9PLEO</name>
<evidence type="ECO:0000256" key="1">
    <source>
        <dbReference type="SAM" id="Phobius"/>
    </source>
</evidence>
<keyword evidence="1" id="KW-0472">Membrane</keyword>
<keyword evidence="1" id="KW-0812">Transmembrane</keyword>
<keyword evidence="3" id="KW-1185">Reference proteome</keyword>
<dbReference type="Proteomes" id="UP001152607">
    <property type="component" value="Unassembled WGS sequence"/>
</dbReference>
<feature type="transmembrane region" description="Helical" evidence="1">
    <location>
        <begin position="55"/>
        <end position="76"/>
    </location>
</feature>
<keyword evidence="1" id="KW-1133">Transmembrane helix</keyword>
<reference evidence="2" key="1">
    <citation type="submission" date="2023-01" db="EMBL/GenBank/DDBJ databases">
        <authorList>
            <person name="Van Ghelder C."/>
            <person name="Rancurel C."/>
        </authorList>
    </citation>
    <scope>NUCLEOTIDE SEQUENCE</scope>
    <source>
        <strain evidence="2">CNCM I-4278</strain>
    </source>
</reference>
<evidence type="ECO:0000313" key="3">
    <source>
        <dbReference type="Proteomes" id="UP001152607"/>
    </source>
</evidence>
<proteinExistence type="predicted"/>
<gene>
    <name evidence="2" type="ORF">PDIGIT_LOCUS11427</name>
</gene>
<dbReference type="EMBL" id="CAOQHR010000008">
    <property type="protein sequence ID" value="CAI6338299.1"/>
    <property type="molecule type" value="Genomic_DNA"/>
</dbReference>
<dbReference type="PROSITE" id="PS51257">
    <property type="entry name" value="PROKAR_LIPOPROTEIN"/>
    <property type="match status" value="1"/>
</dbReference>